<dbReference type="AlphaFoldDB" id="A0A024GUC8"/>
<organism evidence="7 8">
    <name type="scientific">Albugo candida</name>
    <dbReference type="NCBI Taxonomy" id="65357"/>
    <lineage>
        <taxon>Eukaryota</taxon>
        <taxon>Sar</taxon>
        <taxon>Stramenopiles</taxon>
        <taxon>Oomycota</taxon>
        <taxon>Peronosporomycetes</taxon>
        <taxon>Albuginales</taxon>
        <taxon>Albuginaceae</taxon>
        <taxon>Albugo</taxon>
    </lineage>
</organism>
<evidence type="ECO:0000259" key="6">
    <source>
        <dbReference type="PROSITE" id="PS51039"/>
    </source>
</evidence>
<dbReference type="InterPro" id="IPR000058">
    <property type="entry name" value="Znf_AN1"/>
</dbReference>
<evidence type="ECO:0000256" key="1">
    <source>
        <dbReference type="ARBA" id="ARBA00022723"/>
    </source>
</evidence>
<accession>A0A024GUC8</accession>
<dbReference type="STRING" id="65357.A0A024GUC8"/>
<dbReference type="InterPro" id="IPR035896">
    <property type="entry name" value="AN1-like_Znf"/>
</dbReference>
<evidence type="ECO:0000256" key="4">
    <source>
        <dbReference type="PROSITE-ProRule" id="PRU00449"/>
    </source>
</evidence>
<dbReference type="SMART" id="SM00154">
    <property type="entry name" value="ZnF_AN1"/>
    <property type="match status" value="1"/>
</dbReference>
<dbReference type="EMBL" id="CAIX01000366">
    <property type="protein sequence ID" value="CCI49933.1"/>
    <property type="molecule type" value="Genomic_DNA"/>
</dbReference>
<dbReference type="Gene3D" id="4.10.1110.10">
    <property type="entry name" value="AN1-like Zinc finger"/>
    <property type="match status" value="1"/>
</dbReference>
<name>A0A024GUC8_9STRA</name>
<dbReference type="PANTHER" id="PTHR10634:SF67">
    <property type="entry name" value="AN1-TYPE ZINC FINGER PROTEIN 3"/>
    <property type="match status" value="1"/>
</dbReference>
<evidence type="ECO:0000313" key="8">
    <source>
        <dbReference type="Proteomes" id="UP000053237"/>
    </source>
</evidence>
<dbReference type="InParanoid" id="A0A024GUC8"/>
<protein>
    <recommendedName>
        <fullName evidence="6">AN1-type domain-containing protein</fullName>
    </recommendedName>
</protein>
<dbReference type="Proteomes" id="UP000053237">
    <property type="component" value="Unassembled WGS sequence"/>
</dbReference>
<reference evidence="7 8" key="1">
    <citation type="submission" date="2012-05" db="EMBL/GenBank/DDBJ databases">
        <title>Recombination and specialization in a pathogen metapopulation.</title>
        <authorList>
            <person name="Gardiner A."/>
            <person name="Kemen E."/>
            <person name="Schultz-Larsen T."/>
            <person name="MacLean D."/>
            <person name="Van Oosterhout C."/>
            <person name="Jones J.D.G."/>
        </authorList>
    </citation>
    <scope>NUCLEOTIDE SEQUENCE [LARGE SCALE GENOMIC DNA]</scope>
    <source>
        <strain evidence="7 8">Ac Nc2</strain>
    </source>
</reference>
<feature type="domain" description="AN1-type" evidence="6">
    <location>
        <begin position="119"/>
        <end position="165"/>
    </location>
</feature>
<keyword evidence="3" id="KW-0862">Zinc</keyword>
<keyword evidence="8" id="KW-1185">Reference proteome</keyword>
<gene>
    <name evidence="7" type="ORF">BN9_114190</name>
</gene>
<keyword evidence="1" id="KW-0479">Metal-binding</keyword>
<feature type="region of interest" description="Disordered" evidence="5">
    <location>
        <begin position="1"/>
        <end position="38"/>
    </location>
</feature>
<keyword evidence="2 4" id="KW-0863">Zinc-finger</keyword>
<dbReference type="PROSITE" id="PS51039">
    <property type="entry name" value="ZF_AN1"/>
    <property type="match status" value="1"/>
</dbReference>
<dbReference type="GO" id="GO:0008270">
    <property type="term" value="F:zinc ion binding"/>
    <property type="evidence" value="ECO:0007669"/>
    <property type="project" value="UniProtKB-KW"/>
</dbReference>
<sequence>MTPPAPSEPGTSSTSKSKSTTPFGHDNTTPFSSANSGESRASLSSSCAHSAKKETMGVISAIENNLEGLTDRLSNEPLPAAIFRRNCLQLSQNSASKVMPHQVFSIEISGSPDTNFPIQKNRRRCWECKARIGLTAVTCHCGFKFCNLHRYAEEHNCTFNFKLATKRKLTSENPRVVPAKVARII</sequence>
<evidence type="ECO:0000313" key="7">
    <source>
        <dbReference type="EMBL" id="CCI49933.1"/>
    </source>
</evidence>
<dbReference type="OrthoDB" id="756206at2759"/>
<evidence type="ECO:0000256" key="3">
    <source>
        <dbReference type="ARBA" id="ARBA00022833"/>
    </source>
</evidence>
<evidence type="ECO:0000256" key="5">
    <source>
        <dbReference type="SAM" id="MobiDB-lite"/>
    </source>
</evidence>
<dbReference type="PANTHER" id="PTHR10634">
    <property type="entry name" value="AN1-TYPE ZINC FINGER PROTEIN"/>
    <property type="match status" value="1"/>
</dbReference>
<evidence type="ECO:0000256" key="2">
    <source>
        <dbReference type="ARBA" id="ARBA00022771"/>
    </source>
</evidence>
<feature type="compositionally biased region" description="Low complexity" evidence="5">
    <location>
        <begin position="11"/>
        <end position="21"/>
    </location>
</feature>
<proteinExistence type="predicted"/>
<dbReference type="Pfam" id="PF01428">
    <property type="entry name" value="zf-AN1"/>
    <property type="match status" value="1"/>
</dbReference>
<dbReference type="SUPFAM" id="SSF118310">
    <property type="entry name" value="AN1-like Zinc finger"/>
    <property type="match status" value="1"/>
</dbReference>
<comment type="caution">
    <text evidence="7">The sequence shown here is derived from an EMBL/GenBank/DDBJ whole genome shotgun (WGS) entry which is preliminary data.</text>
</comment>
<dbReference type="InterPro" id="IPR050652">
    <property type="entry name" value="AN1_A20_ZnFinger"/>
</dbReference>